<name>A0AAE0ZU49_9GAST</name>
<dbReference type="Proteomes" id="UP001283361">
    <property type="component" value="Unassembled WGS sequence"/>
</dbReference>
<proteinExistence type="predicted"/>
<dbReference type="SUPFAM" id="SSF55154">
    <property type="entry name" value="CYTH-like phosphatases"/>
    <property type="match status" value="1"/>
</dbReference>
<reference evidence="2" key="1">
    <citation type="journal article" date="2023" name="G3 (Bethesda)">
        <title>A reference genome for the long-term kleptoplast-retaining sea slug Elysia crispata morphotype clarki.</title>
        <authorList>
            <person name="Eastman K.E."/>
            <person name="Pendleton A.L."/>
            <person name="Shaikh M.A."/>
            <person name="Suttiyut T."/>
            <person name="Ogas R."/>
            <person name="Tomko P."/>
            <person name="Gavelis G."/>
            <person name="Widhalm J.R."/>
            <person name="Wisecaver J.H."/>
        </authorList>
    </citation>
    <scope>NUCLEOTIDE SEQUENCE</scope>
    <source>
        <strain evidence="2">ECLA1</strain>
    </source>
</reference>
<dbReference type="SMART" id="SM01118">
    <property type="entry name" value="CYTH"/>
    <property type="match status" value="1"/>
</dbReference>
<evidence type="ECO:0000313" key="2">
    <source>
        <dbReference type="EMBL" id="KAK3775595.1"/>
    </source>
</evidence>
<evidence type="ECO:0000259" key="1">
    <source>
        <dbReference type="PROSITE" id="PS51707"/>
    </source>
</evidence>
<dbReference type="InterPro" id="IPR023577">
    <property type="entry name" value="CYTH_domain"/>
</dbReference>
<organism evidence="2 3">
    <name type="scientific">Elysia crispata</name>
    <name type="common">lettuce slug</name>
    <dbReference type="NCBI Taxonomy" id="231223"/>
    <lineage>
        <taxon>Eukaryota</taxon>
        <taxon>Metazoa</taxon>
        <taxon>Spiralia</taxon>
        <taxon>Lophotrochozoa</taxon>
        <taxon>Mollusca</taxon>
        <taxon>Gastropoda</taxon>
        <taxon>Heterobranchia</taxon>
        <taxon>Euthyneura</taxon>
        <taxon>Panpulmonata</taxon>
        <taxon>Sacoglossa</taxon>
        <taxon>Placobranchoidea</taxon>
        <taxon>Plakobranchidae</taxon>
        <taxon>Elysia</taxon>
    </lineage>
</organism>
<keyword evidence="3" id="KW-1185">Reference proteome</keyword>
<dbReference type="EMBL" id="JAWDGP010003304">
    <property type="protein sequence ID" value="KAK3775595.1"/>
    <property type="molecule type" value="Genomic_DNA"/>
</dbReference>
<dbReference type="Pfam" id="PF01928">
    <property type="entry name" value="CYTH"/>
    <property type="match status" value="1"/>
</dbReference>
<accession>A0AAE0ZU49</accession>
<comment type="caution">
    <text evidence="2">The sequence shown here is derived from an EMBL/GenBank/DDBJ whole genome shotgun (WGS) entry which is preliminary data.</text>
</comment>
<dbReference type="InterPro" id="IPR008173">
    <property type="entry name" value="Adenylyl_cyclase_CyaB"/>
</dbReference>
<dbReference type="CDD" id="cd07890">
    <property type="entry name" value="CYTH-like_AC_IV-like"/>
    <property type="match status" value="1"/>
</dbReference>
<feature type="domain" description="CYTH" evidence="1">
    <location>
        <begin position="2"/>
        <end position="169"/>
    </location>
</feature>
<dbReference type="PROSITE" id="PS51707">
    <property type="entry name" value="CYTH"/>
    <property type="match status" value="1"/>
</dbReference>
<dbReference type="PANTHER" id="PTHR21028">
    <property type="entry name" value="SI:CH211-156B7.4"/>
    <property type="match status" value="1"/>
</dbReference>
<dbReference type="GO" id="GO:0016462">
    <property type="term" value="F:pyrophosphatase activity"/>
    <property type="evidence" value="ECO:0007669"/>
    <property type="project" value="UniProtKB-ARBA"/>
</dbReference>
<sequence>MPRNVEIKAKVSDLISLTTKAKVLSGDDGIYMKQEDTFFNAAHGRLKLRSVQGEKAKLIQYSRPDQSGPKLSDFLITLVEDADGLKKVLASAMGIKGEVKKTRHLIMHDQTRIHIDDVQGLGHFMELEVQLREDQTIGDGEKIAKDIMDKLGIDKGDLIDGAYMDLLLDNNSPGKRF</sequence>
<evidence type="ECO:0000313" key="3">
    <source>
        <dbReference type="Proteomes" id="UP001283361"/>
    </source>
</evidence>
<dbReference type="InterPro" id="IPR033469">
    <property type="entry name" value="CYTH-like_dom_sf"/>
</dbReference>
<protein>
    <recommendedName>
        <fullName evidence="1">CYTH domain-containing protein</fullName>
    </recommendedName>
</protein>
<dbReference type="AlphaFoldDB" id="A0AAE0ZU49"/>
<dbReference type="Gene3D" id="2.40.320.10">
    <property type="entry name" value="Hypothetical Protein Pfu-838710-001"/>
    <property type="match status" value="1"/>
</dbReference>
<gene>
    <name evidence="2" type="ORF">RRG08_020783</name>
</gene>
<dbReference type="PANTHER" id="PTHR21028:SF2">
    <property type="entry name" value="CYTH DOMAIN-CONTAINING PROTEIN"/>
    <property type="match status" value="1"/>
</dbReference>